<evidence type="ECO:0000256" key="1">
    <source>
        <dbReference type="SAM" id="MobiDB-lite"/>
    </source>
</evidence>
<reference evidence="2 3" key="1">
    <citation type="submission" date="2020-08" db="EMBL/GenBank/DDBJ databases">
        <title>Genomic Encyclopedia of Type Strains, Phase IV (KMG-IV): sequencing the most valuable type-strain genomes for metagenomic binning, comparative biology and taxonomic classification.</title>
        <authorList>
            <person name="Goeker M."/>
        </authorList>
    </citation>
    <scope>NUCLEOTIDE SEQUENCE [LARGE SCALE GENOMIC DNA]</scope>
    <source>
        <strain evidence="2 3">DSM 23960</strain>
    </source>
</reference>
<dbReference type="RefSeq" id="WP_183205754.1">
    <property type="nucleotide sequence ID" value="NZ_BAAAER010000003.1"/>
</dbReference>
<dbReference type="Pfam" id="PF19541">
    <property type="entry name" value="DUF6065"/>
    <property type="match status" value="1"/>
</dbReference>
<dbReference type="AlphaFoldDB" id="A0A7W6NR65"/>
<proteinExistence type="predicted"/>
<protein>
    <submittedName>
        <fullName evidence="2">Uncharacterized protein</fullName>
    </submittedName>
</protein>
<name>A0A7W6NR65_9CAUL</name>
<dbReference type="Proteomes" id="UP000529946">
    <property type="component" value="Unassembled WGS sequence"/>
</dbReference>
<dbReference type="InterPro" id="IPR045709">
    <property type="entry name" value="DUF6065"/>
</dbReference>
<evidence type="ECO:0000313" key="3">
    <source>
        <dbReference type="Proteomes" id="UP000529946"/>
    </source>
</evidence>
<feature type="region of interest" description="Disordered" evidence="1">
    <location>
        <begin position="227"/>
        <end position="255"/>
    </location>
</feature>
<gene>
    <name evidence="2" type="ORF">GGR12_003267</name>
</gene>
<keyword evidence="3" id="KW-1185">Reference proteome</keyword>
<organism evidence="2 3">
    <name type="scientific">Brevundimonas lenta</name>
    <dbReference type="NCBI Taxonomy" id="424796"/>
    <lineage>
        <taxon>Bacteria</taxon>
        <taxon>Pseudomonadati</taxon>
        <taxon>Pseudomonadota</taxon>
        <taxon>Alphaproteobacteria</taxon>
        <taxon>Caulobacterales</taxon>
        <taxon>Caulobacteraceae</taxon>
        <taxon>Brevundimonas</taxon>
    </lineage>
</organism>
<evidence type="ECO:0000313" key="2">
    <source>
        <dbReference type="EMBL" id="MBB4084379.1"/>
    </source>
</evidence>
<sequence>MSSGEPVETGGLTAYVLDGHELRIRPAPLERAWMDASANRFAYRCLPLNIANAHGWEVLCTGGFSAIWDGQQHMDGIEVKPDRDATAPAVSHFGEGVLTFHLPCIFRTDPGYDLFVTGPINRPKDGISALSAVVETDWSPYTFTMNWLFTRADHRVRFEKDEPFCHLFPVQRESLERIDPVARILGSDPKLEREHTAWSASRNSFNRDLADANPEAAQQGWQKAYFQGLSPSGDRATAEHRSKLRLKQFRAGDPT</sequence>
<accession>A0A7W6NR65</accession>
<comment type="caution">
    <text evidence="2">The sequence shown here is derived from an EMBL/GenBank/DDBJ whole genome shotgun (WGS) entry which is preliminary data.</text>
</comment>
<dbReference type="EMBL" id="JACIDM010000003">
    <property type="protein sequence ID" value="MBB4084379.1"/>
    <property type="molecule type" value="Genomic_DNA"/>
</dbReference>